<dbReference type="Pfam" id="PF10438">
    <property type="entry name" value="Cyc-maltodext_C"/>
    <property type="match status" value="1"/>
</dbReference>
<dbReference type="SMART" id="SM00642">
    <property type="entry name" value="Aamy"/>
    <property type="match status" value="1"/>
</dbReference>
<dbReference type="AlphaFoldDB" id="A0A367GRH1"/>
<dbReference type="SUPFAM" id="SSF51445">
    <property type="entry name" value="(Trans)glycosidases"/>
    <property type="match status" value="1"/>
</dbReference>
<evidence type="ECO:0000313" key="6">
    <source>
        <dbReference type="Proteomes" id="UP000253209"/>
    </source>
</evidence>
<evidence type="ECO:0000256" key="2">
    <source>
        <dbReference type="ARBA" id="ARBA00023295"/>
    </source>
</evidence>
<dbReference type="GO" id="GO:0016798">
    <property type="term" value="F:hydrolase activity, acting on glycosyl bonds"/>
    <property type="evidence" value="ECO:0007669"/>
    <property type="project" value="UniProtKB-KW"/>
</dbReference>
<evidence type="ECO:0000256" key="1">
    <source>
        <dbReference type="ARBA" id="ARBA00022801"/>
    </source>
</evidence>
<dbReference type="OrthoDB" id="9806009at2"/>
<evidence type="ECO:0000313" key="5">
    <source>
        <dbReference type="EMBL" id="RCH55860.1"/>
    </source>
</evidence>
<protein>
    <submittedName>
        <fullName evidence="5">Alpha-amlyase</fullName>
    </submittedName>
</protein>
<dbReference type="Gene3D" id="2.60.40.10">
    <property type="entry name" value="Immunoglobulins"/>
    <property type="match status" value="1"/>
</dbReference>
<gene>
    <name evidence="5" type="ORF">DJ568_03655</name>
</gene>
<dbReference type="Proteomes" id="UP000253209">
    <property type="component" value="Unassembled WGS sequence"/>
</dbReference>
<dbReference type="Gene3D" id="3.20.20.80">
    <property type="entry name" value="Glycosidases"/>
    <property type="match status" value="1"/>
</dbReference>
<dbReference type="CDD" id="cd11340">
    <property type="entry name" value="AmyAc_bac_CMD_like_3"/>
    <property type="match status" value="1"/>
</dbReference>
<dbReference type="Pfam" id="PF00128">
    <property type="entry name" value="Alpha-amylase"/>
    <property type="match status" value="1"/>
</dbReference>
<feature type="domain" description="Glycosyl hydrolase family 13 catalytic" evidence="4">
    <location>
        <begin position="128"/>
        <end position="526"/>
    </location>
</feature>
<name>A0A367GRH1_9SPHI</name>
<dbReference type="RefSeq" id="WP_114003896.1">
    <property type="nucleotide sequence ID" value="NZ_QGDC01000002.1"/>
</dbReference>
<dbReference type="Pfam" id="PF09087">
    <property type="entry name" value="Cyc-maltodext_N"/>
    <property type="match status" value="1"/>
</dbReference>
<feature type="signal peptide" evidence="3">
    <location>
        <begin position="1"/>
        <end position="19"/>
    </location>
</feature>
<organism evidence="5 6">
    <name type="scientific">Mucilaginibacter hurinus</name>
    <dbReference type="NCBI Taxonomy" id="2201324"/>
    <lineage>
        <taxon>Bacteria</taxon>
        <taxon>Pseudomonadati</taxon>
        <taxon>Bacteroidota</taxon>
        <taxon>Sphingobacteriia</taxon>
        <taxon>Sphingobacteriales</taxon>
        <taxon>Sphingobacteriaceae</taxon>
        <taxon>Mucilaginibacter</taxon>
    </lineage>
</organism>
<feature type="chain" id="PRO_5016751613" evidence="3">
    <location>
        <begin position="20"/>
        <end position="616"/>
    </location>
</feature>
<dbReference type="InterPro" id="IPR014756">
    <property type="entry name" value="Ig_E-set"/>
</dbReference>
<dbReference type="SUPFAM" id="SSF51011">
    <property type="entry name" value="Glycosyl hydrolase domain"/>
    <property type="match status" value="1"/>
</dbReference>
<dbReference type="GO" id="GO:0016829">
    <property type="term" value="F:lyase activity"/>
    <property type="evidence" value="ECO:0007669"/>
    <property type="project" value="UniProtKB-KW"/>
</dbReference>
<dbReference type="PANTHER" id="PTHR10357:SF210">
    <property type="entry name" value="MALTODEXTRIN GLUCOSIDASE"/>
    <property type="match status" value="1"/>
</dbReference>
<dbReference type="InterPro" id="IPR006047">
    <property type="entry name" value="GH13_cat_dom"/>
</dbReference>
<dbReference type="InterPro" id="IPR013780">
    <property type="entry name" value="Glyco_hydro_b"/>
</dbReference>
<keyword evidence="6" id="KW-1185">Reference proteome</keyword>
<dbReference type="Gene3D" id="2.60.40.1180">
    <property type="entry name" value="Golgi alpha-mannosidase II"/>
    <property type="match status" value="1"/>
</dbReference>
<evidence type="ECO:0000256" key="3">
    <source>
        <dbReference type="SAM" id="SignalP"/>
    </source>
</evidence>
<dbReference type="InterPro" id="IPR017853">
    <property type="entry name" value="GH"/>
</dbReference>
<dbReference type="EMBL" id="QGDC01000002">
    <property type="protein sequence ID" value="RCH55860.1"/>
    <property type="molecule type" value="Genomic_DNA"/>
</dbReference>
<dbReference type="SUPFAM" id="SSF81296">
    <property type="entry name" value="E set domains"/>
    <property type="match status" value="1"/>
</dbReference>
<comment type="caution">
    <text evidence="5">The sequence shown here is derived from an EMBL/GenBank/DDBJ whole genome shotgun (WGS) entry which is preliminary data.</text>
</comment>
<evidence type="ECO:0000259" key="4">
    <source>
        <dbReference type="SMART" id="SM00642"/>
    </source>
</evidence>
<accession>A0A367GRH1</accession>
<reference evidence="5 6" key="1">
    <citation type="submission" date="2018-05" db="EMBL/GenBank/DDBJ databases">
        <title>Mucilaginibacter hurinus sp. nov., isolated from briquette warehouse soil.</title>
        <authorList>
            <person name="Choi L."/>
        </authorList>
    </citation>
    <scope>NUCLEOTIDE SEQUENCE [LARGE SCALE GENOMIC DNA]</scope>
    <source>
        <strain evidence="5 6">ZR32</strain>
    </source>
</reference>
<dbReference type="GO" id="GO:0005975">
    <property type="term" value="P:carbohydrate metabolic process"/>
    <property type="evidence" value="ECO:0007669"/>
    <property type="project" value="InterPro"/>
</dbReference>
<proteinExistence type="predicted"/>
<dbReference type="InterPro" id="IPR013783">
    <property type="entry name" value="Ig-like_fold"/>
</dbReference>
<keyword evidence="2" id="KW-0326">Glycosidase</keyword>
<keyword evidence="3" id="KW-0732">Signal</keyword>
<keyword evidence="1" id="KW-0378">Hydrolase</keyword>
<sequence>MKTLLSLSFFFLALLSASAQTIERMEPANWWTGMKYDTVNVLFYGKDISHLRADISYPGVTLIRTDTVANKNYLFLTLYIMPAAKPGIVNIRFNRLGKTVVTKKFPLLQREPNSAQRASFSQKDAIYLVFPDRFSNGNVKNDIQPALLEKTINRGNEDARHGGDIQGILNHLDYISDLGFTYIWNTPLVENDEPSYSYHGYAATDFYRIDPRFGSNEDFKKLVVEAHKRGIGVIWDVVLNHCGSEYYFIKDMPEKNWVNFPDTHIRTTHLKSTVNDRYATAIDKMEYVGGWFDGHMSDLNQANPRVAAFLIQNTIWWIEYAGISGLRVDTFSYSDKDFLTEWTKTILLEYPNMNIVGEEMTRIVAETAYWQKDKVNPDQYKCYLPTLMDFSLNDNIVSALNRSGSWFSSWRDVYFGIAQDYHFPYPGNQLIFPDNHDLDRFYSRVGKNFQHWKLGIAMYATMRGIPQFFYGTEVLMTNEKAGSDGQRRSDLYGGWLGDSKNVLTGKGLTDQEKEAQQYLKKLLHWRKANPDLMNGKYIHYGPGNNDVFVYSRFNAKQKVVVFLNKNSDDVTLDLERYREVIPLNSSAKDIINGRLYLLNDKLTLPAKTAIILELIK</sequence>
<dbReference type="PANTHER" id="PTHR10357">
    <property type="entry name" value="ALPHA-AMYLASE FAMILY MEMBER"/>
    <property type="match status" value="1"/>
</dbReference>
<dbReference type="InterPro" id="IPR019492">
    <property type="entry name" value="Cyclo-malto-dextrinase_C"/>
</dbReference>
<dbReference type="InterPro" id="IPR015171">
    <property type="entry name" value="Cyc-maltodext_N"/>
</dbReference>
<keyword evidence="5" id="KW-0456">Lyase</keyword>